<keyword evidence="3" id="KW-1185">Reference proteome</keyword>
<protein>
    <submittedName>
        <fullName evidence="2">Uncharacterized protein</fullName>
    </submittedName>
</protein>
<feature type="region of interest" description="Disordered" evidence="1">
    <location>
        <begin position="62"/>
        <end position="88"/>
    </location>
</feature>
<comment type="caution">
    <text evidence="2">The sequence shown here is derived from an EMBL/GenBank/DDBJ whole genome shotgun (WGS) entry which is preliminary data.</text>
</comment>
<evidence type="ECO:0000313" key="2">
    <source>
        <dbReference type="EMBL" id="KIL38859.1"/>
    </source>
</evidence>
<feature type="non-terminal residue" evidence="2">
    <location>
        <position position="196"/>
    </location>
</feature>
<dbReference type="Proteomes" id="UP000031967">
    <property type="component" value="Unassembled WGS sequence"/>
</dbReference>
<reference evidence="2 3" key="1">
    <citation type="submission" date="2014-12" db="EMBL/GenBank/DDBJ databases">
        <title>Draft genome sequence of Paenibacillus kamchatkensis strain B-2647.</title>
        <authorList>
            <person name="Karlyshev A.V."/>
            <person name="Kudryashova E.B."/>
        </authorList>
    </citation>
    <scope>NUCLEOTIDE SEQUENCE [LARGE SCALE GENOMIC DNA]</scope>
    <source>
        <strain evidence="2 3">VKM B-2647</strain>
    </source>
</reference>
<evidence type="ECO:0000313" key="3">
    <source>
        <dbReference type="Proteomes" id="UP000031967"/>
    </source>
</evidence>
<evidence type="ECO:0000256" key="1">
    <source>
        <dbReference type="SAM" id="MobiDB-lite"/>
    </source>
</evidence>
<organism evidence="2 3">
    <name type="scientific">Gordoniibacillus kamchatkensis</name>
    <dbReference type="NCBI Taxonomy" id="1590651"/>
    <lineage>
        <taxon>Bacteria</taxon>
        <taxon>Bacillati</taxon>
        <taxon>Bacillota</taxon>
        <taxon>Bacilli</taxon>
        <taxon>Bacillales</taxon>
        <taxon>Paenibacillaceae</taxon>
        <taxon>Gordoniibacillus</taxon>
    </lineage>
</organism>
<accession>A0ABR5ACU0</accession>
<proteinExistence type="predicted"/>
<sequence>MAGVLARRVFDTPSQNAAAAAPGARAARVSSGCARHRLRSCANPGRGSAWRPAAAEVLHRRLGEQPRRRRELPAAGADKPMRQQQRIARRGRVVRCGRFARGGGCSGDILCRLGGGGRAGGLCAAGAAAEPCAAIGARLAAAAEPSGSSANSPAARSALTADCGSNAKPRPQRTDWRIISALANTIGAALYGAPFV</sequence>
<dbReference type="EMBL" id="JXAK01000049">
    <property type="protein sequence ID" value="KIL38859.1"/>
    <property type="molecule type" value="Genomic_DNA"/>
</dbReference>
<gene>
    <name evidence="2" type="ORF">SD70_23595</name>
</gene>
<name>A0ABR5ACU0_9BACL</name>